<dbReference type="PIRSF" id="PIRSF037442">
    <property type="entry name" value="UCP037442_abhydr"/>
    <property type="match status" value="1"/>
</dbReference>
<feature type="domain" description="Serine aminopeptidase S33" evidence="1">
    <location>
        <begin position="76"/>
        <end position="215"/>
    </location>
</feature>
<dbReference type="OrthoDB" id="9785076at2"/>
<dbReference type="Gene3D" id="3.40.50.1820">
    <property type="entry name" value="alpha/beta hydrolase"/>
    <property type="match status" value="1"/>
</dbReference>
<keyword evidence="3" id="KW-1185">Reference proteome</keyword>
<dbReference type="InterPro" id="IPR017208">
    <property type="entry name" value="UCP037442_abhydr"/>
</dbReference>
<dbReference type="InterPro" id="IPR022742">
    <property type="entry name" value="Hydrolase_4"/>
</dbReference>
<name>A0A3L7E0E3_9GAMM</name>
<keyword evidence="2" id="KW-0378">Hydrolase</keyword>
<dbReference type="InterPro" id="IPR029058">
    <property type="entry name" value="AB_hydrolase_fold"/>
</dbReference>
<comment type="caution">
    <text evidence="2">The sequence shown here is derived from an EMBL/GenBank/DDBJ whole genome shotgun (WGS) entry which is preliminary data.</text>
</comment>
<proteinExistence type="predicted"/>
<dbReference type="SUPFAM" id="SSF53474">
    <property type="entry name" value="alpha/beta-Hydrolases"/>
    <property type="match status" value="1"/>
</dbReference>
<dbReference type="EMBL" id="QRAN01000004">
    <property type="protein sequence ID" value="RLQ22984.1"/>
    <property type="molecule type" value="Genomic_DNA"/>
</dbReference>
<dbReference type="GO" id="GO:0016787">
    <property type="term" value="F:hydrolase activity"/>
    <property type="evidence" value="ECO:0007669"/>
    <property type="project" value="UniProtKB-KW"/>
</dbReference>
<gene>
    <name evidence="2" type="ORF">DWB85_05140</name>
</gene>
<organism evidence="2 3">
    <name type="scientific">Seongchinamella sediminis</name>
    <dbReference type="NCBI Taxonomy" id="2283635"/>
    <lineage>
        <taxon>Bacteria</taxon>
        <taxon>Pseudomonadati</taxon>
        <taxon>Pseudomonadota</taxon>
        <taxon>Gammaproteobacteria</taxon>
        <taxon>Cellvibrionales</taxon>
        <taxon>Halieaceae</taxon>
        <taxon>Seongchinamella</taxon>
    </lineage>
</organism>
<dbReference type="Pfam" id="PF12146">
    <property type="entry name" value="Hydrolase_4"/>
    <property type="match status" value="1"/>
</dbReference>
<evidence type="ECO:0000313" key="3">
    <source>
        <dbReference type="Proteomes" id="UP000265509"/>
    </source>
</evidence>
<evidence type="ECO:0000313" key="2">
    <source>
        <dbReference type="EMBL" id="RLQ22984.1"/>
    </source>
</evidence>
<protein>
    <submittedName>
        <fullName evidence="2">Alpha/beta fold hydrolase</fullName>
    </submittedName>
</protein>
<dbReference type="AlphaFoldDB" id="A0A3L7E0E3"/>
<accession>A0A3L7E0E3</accession>
<dbReference type="Proteomes" id="UP000265509">
    <property type="component" value="Unassembled WGS sequence"/>
</dbReference>
<sequence>MSGPSYTALLPATVTSLGSQWQAGNHQSTHFRRQLRSPGKYAGMVQLLWYNPAMKTHYIDTADGAAVPLYWLHQAPARATLLLQPALGIQARLYHRLAQGLAERGIATALVEQRGHGLSSLRPGYRSNYSFRETLDCDIPAVAQWLQQTLPGVPRYIGGHSLGGHLSTIYTGMHPNAFQGVVHLACAFPYAGDYRGRTRHMLRLLTALIPLFHVAPGYYPGQLLGFGERESLAMMMQWRQWALSGQFDFSERRGLADAVARFRGEVLSLSFARDPFSTDAAVDRALSPFTGARIQRATLDTDEQGEFLGHTAWAKQPEGVVRRISEWLDSQPR</sequence>
<reference evidence="2 3" key="1">
    <citation type="submission" date="2018-07" db="EMBL/GenBank/DDBJ databases">
        <title>Halioglobus sp. genome submission.</title>
        <authorList>
            <person name="Ye M.-Q."/>
            <person name="Du Z.-J."/>
        </authorList>
    </citation>
    <scope>NUCLEOTIDE SEQUENCE [LARGE SCALE GENOMIC DNA]</scope>
    <source>
        <strain evidence="2 3">U0301</strain>
    </source>
</reference>
<evidence type="ECO:0000259" key="1">
    <source>
        <dbReference type="Pfam" id="PF12146"/>
    </source>
</evidence>